<dbReference type="WBParaSite" id="Minc3s00225g07982">
    <property type="protein sequence ID" value="Minc3s00225g07982"/>
    <property type="gene ID" value="Minc3s00225g07982"/>
</dbReference>
<feature type="transmembrane region" description="Helical" evidence="2">
    <location>
        <begin position="105"/>
        <end position="128"/>
    </location>
</feature>
<feature type="transmembrane region" description="Helical" evidence="2">
    <location>
        <begin position="193"/>
        <end position="211"/>
    </location>
</feature>
<dbReference type="Proteomes" id="UP000887563">
    <property type="component" value="Unplaced"/>
</dbReference>
<dbReference type="InterPro" id="IPR004151">
    <property type="entry name" value="7TM_GPCR_serpentine_rcpt_Sre"/>
</dbReference>
<keyword evidence="2" id="KW-0472">Membrane</keyword>
<evidence type="ECO:0000313" key="4">
    <source>
        <dbReference type="WBParaSite" id="Minc3s00225g07982"/>
    </source>
</evidence>
<proteinExistence type="inferred from homology"/>
<evidence type="ECO:0000313" key="3">
    <source>
        <dbReference type="Proteomes" id="UP000887563"/>
    </source>
</evidence>
<evidence type="ECO:0000256" key="1">
    <source>
        <dbReference type="ARBA" id="ARBA00006803"/>
    </source>
</evidence>
<dbReference type="GO" id="GO:0016020">
    <property type="term" value="C:membrane"/>
    <property type="evidence" value="ECO:0007669"/>
    <property type="project" value="InterPro"/>
</dbReference>
<protein>
    <submittedName>
        <fullName evidence="4">Uncharacterized protein</fullName>
    </submittedName>
</protein>
<keyword evidence="2" id="KW-0812">Transmembrane</keyword>
<feature type="transmembrane region" description="Helical" evidence="2">
    <location>
        <begin position="169"/>
        <end position="187"/>
    </location>
</feature>
<reference evidence="4" key="1">
    <citation type="submission" date="2022-11" db="UniProtKB">
        <authorList>
            <consortium name="WormBaseParasite"/>
        </authorList>
    </citation>
    <scope>IDENTIFICATION</scope>
</reference>
<comment type="similarity">
    <text evidence="1">Belongs to the nematode receptor-like protein sre family.</text>
</comment>
<keyword evidence="3" id="KW-1185">Reference proteome</keyword>
<accession>A0A914L2F7</accession>
<name>A0A914L2F7_MELIC</name>
<dbReference type="Pfam" id="PF03125">
    <property type="entry name" value="Sre"/>
    <property type="match status" value="1"/>
</dbReference>
<dbReference type="GO" id="GO:0007606">
    <property type="term" value="P:sensory perception of chemical stimulus"/>
    <property type="evidence" value="ECO:0007669"/>
    <property type="project" value="InterPro"/>
</dbReference>
<feature type="transmembrane region" description="Helical" evidence="2">
    <location>
        <begin position="67"/>
        <end position="85"/>
    </location>
</feature>
<keyword evidence="2" id="KW-1133">Transmembrane helix</keyword>
<dbReference type="AlphaFoldDB" id="A0A914L2F7"/>
<evidence type="ECO:0000256" key="2">
    <source>
        <dbReference type="SAM" id="Phobius"/>
    </source>
</evidence>
<sequence>MLERVRATVCIWQYETKGRICAIRGTIVVGIKQLLERAICDSLEDDRWGTLRSTRTINRFSRQIRRWSLSIVYTIYVILSALADTDTFGQPMGVVYLTSKYNATIILYTYYLILFIATITTICDFVIYRINKTFKKRNKTSFTYSLSANYQLNENLLAMRFILPLDASYALFFGLYLISVAVLRIYRDKIGDVNYISFYCLATMGIVRSIYGLPEPVCFRPEIRNSIKSEPQSDSSHP</sequence>
<organism evidence="3 4">
    <name type="scientific">Meloidogyne incognita</name>
    <name type="common">Southern root-knot nematode worm</name>
    <name type="synonym">Oxyuris incognita</name>
    <dbReference type="NCBI Taxonomy" id="6306"/>
    <lineage>
        <taxon>Eukaryota</taxon>
        <taxon>Metazoa</taxon>
        <taxon>Ecdysozoa</taxon>
        <taxon>Nematoda</taxon>
        <taxon>Chromadorea</taxon>
        <taxon>Rhabditida</taxon>
        <taxon>Tylenchina</taxon>
        <taxon>Tylenchomorpha</taxon>
        <taxon>Tylenchoidea</taxon>
        <taxon>Meloidogynidae</taxon>
        <taxon>Meloidogyninae</taxon>
        <taxon>Meloidogyne</taxon>
        <taxon>Meloidogyne incognita group</taxon>
    </lineage>
</organism>